<feature type="compositionally biased region" description="Basic and acidic residues" evidence="5">
    <location>
        <begin position="56"/>
        <end position="65"/>
    </location>
</feature>
<evidence type="ECO:0000256" key="3">
    <source>
        <dbReference type="ARBA" id="ARBA00023242"/>
    </source>
</evidence>
<feature type="compositionally biased region" description="Basic and acidic residues" evidence="5">
    <location>
        <begin position="1"/>
        <end position="12"/>
    </location>
</feature>
<dbReference type="PROSITE" id="PS50102">
    <property type="entry name" value="RRM"/>
    <property type="match status" value="1"/>
</dbReference>
<proteinExistence type="predicted"/>
<reference evidence="7" key="1">
    <citation type="submission" date="2021-03" db="EMBL/GenBank/DDBJ databases">
        <authorList>
            <person name="Palmer J.M."/>
        </authorList>
    </citation>
    <scope>NUCLEOTIDE SEQUENCE</scope>
    <source>
        <strain evidence="7">ARV_011</strain>
    </source>
</reference>
<organism evidence="7 8">
    <name type="scientific">Scheffersomyces spartinae</name>
    <dbReference type="NCBI Taxonomy" id="45513"/>
    <lineage>
        <taxon>Eukaryota</taxon>
        <taxon>Fungi</taxon>
        <taxon>Dikarya</taxon>
        <taxon>Ascomycota</taxon>
        <taxon>Saccharomycotina</taxon>
        <taxon>Pichiomycetes</taxon>
        <taxon>Debaryomycetaceae</taxon>
        <taxon>Scheffersomyces</taxon>
    </lineage>
</organism>
<evidence type="ECO:0000256" key="2">
    <source>
        <dbReference type="ARBA" id="ARBA00022884"/>
    </source>
</evidence>
<dbReference type="InterPro" id="IPR035979">
    <property type="entry name" value="RBD_domain_sf"/>
</dbReference>
<dbReference type="SMART" id="SM00360">
    <property type="entry name" value="RRM"/>
    <property type="match status" value="1"/>
</dbReference>
<dbReference type="CDD" id="cd12307">
    <property type="entry name" value="RRM_NIFK_like"/>
    <property type="match status" value="1"/>
</dbReference>
<evidence type="ECO:0000256" key="5">
    <source>
        <dbReference type="SAM" id="MobiDB-lite"/>
    </source>
</evidence>
<dbReference type="PANTHER" id="PTHR46754">
    <property type="entry name" value="MKI67 FHA DOMAIN-INTERACTING NUCLEOLAR PHOSPHOPROTEIN"/>
    <property type="match status" value="1"/>
</dbReference>
<evidence type="ECO:0000259" key="6">
    <source>
        <dbReference type="PROSITE" id="PS50102"/>
    </source>
</evidence>
<keyword evidence="8" id="KW-1185">Reference proteome</keyword>
<dbReference type="GO" id="GO:0003723">
    <property type="term" value="F:RNA binding"/>
    <property type="evidence" value="ECO:0007669"/>
    <property type="project" value="UniProtKB-UniRule"/>
</dbReference>
<evidence type="ECO:0000256" key="1">
    <source>
        <dbReference type="ARBA" id="ARBA00004604"/>
    </source>
</evidence>
<dbReference type="Pfam" id="PF00076">
    <property type="entry name" value="RRM_1"/>
    <property type="match status" value="1"/>
</dbReference>
<dbReference type="GeneID" id="66115196"/>
<dbReference type="SUPFAM" id="SSF54928">
    <property type="entry name" value="RNA-binding domain, RBD"/>
    <property type="match status" value="1"/>
</dbReference>
<keyword evidence="3" id="KW-0539">Nucleus</keyword>
<dbReference type="Gene3D" id="3.30.70.330">
    <property type="match status" value="1"/>
</dbReference>
<dbReference type="EMBL" id="JAHMUF010000018">
    <property type="protein sequence ID" value="KAG7192421.1"/>
    <property type="molecule type" value="Genomic_DNA"/>
</dbReference>
<dbReference type="Proteomes" id="UP000790833">
    <property type="component" value="Unassembled WGS sequence"/>
</dbReference>
<protein>
    <recommendedName>
        <fullName evidence="6">RRM domain-containing protein</fullName>
    </recommendedName>
</protein>
<gene>
    <name evidence="7" type="ORF">KQ657_001822</name>
</gene>
<dbReference type="InterPro" id="IPR012677">
    <property type="entry name" value="Nucleotide-bd_a/b_plait_sf"/>
</dbReference>
<feature type="region of interest" description="Disordered" evidence="5">
    <location>
        <begin position="1"/>
        <end position="85"/>
    </location>
</feature>
<evidence type="ECO:0000313" key="7">
    <source>
        <dbReference type="EMBL" id="KAG7192421.1"/>
    </source>
</evidence>
<keyword evidence="2 4" id="KW-0694">RNA-binding</keyword>
<dbReference type="AlphaFoldDB" id="A0A9P7V738"/>
<comment type="subcellular location">
    <subcellularLocation>
        <location evidence="1">Nucleus</location>
        <location evidence="1">Nucleolus</location>
    </subcellularLocation>
</comment>
<dbReference type="InterPro" id="IPR000504">
    <property type="entry name" value="RRM_dom"/>
</dbReference>
<dbReference type="GO" id="GO:0005730">
    <property type="term" value="C:nucleolus"/>
    <property type="evidence" value="ECO:0007669"/>
    <property type="project" value="UniProtKB-SubCell"/>
</dbReference>
<feature type="compositionally biased region" description="Acidic residues" evidence="5">
    <location>
        <begin position="26"/>
        <end position="55"/>
    </location>
</feature>
<accession>A0A9P7V738</accession>
<dbReference type="RefSeq" id="XP_043047971.1">
    <property type="nucleotide sequence ID" value="XM_043192603.1"/>
</dbReference>
<dbReference type="OrthoDB" id="21467at2759"/>
<name>A0A9P7V738_9ASCO</name>
<evidence type="ECO:0000256" key="4">
    <source>
        <dbReference type="PROSITE-ProRule" id="PRU00176"/>
    </source>
</evidence>
<evidence type="ECO:0000313" key="8">
    <source>
        <dbReference type="Proteomes" id="UP000790833"/>
    </source>
</evidence>
<sequence>MAKKQVQERTVEEIEQDLQLGSSSGSEDESGSEEGEELSEEEESDAEEQSEDDEAEIKGLEESKSVHSVNKTLVHNDKSKGSSKTKTKRGIIYIGRLPKGFEEKELNKYFSQFGTIINLKVSRNKRTGKSKHYGFIEFGDIEVAKTAAETMDNYLLFGHLLKCQVVDPAAANNKDYFENSHKRFKVVPWKKISKHNHDKPKSKEQWSTLVKKFEQSKKSKGAQLSEKGINYDLSSL</sequence>
<feature type="domain" description="RRM" evidence="6">
    <location>
        <begin position="90"/>
        <end position="168"/>
    </location>
</feature>
<comment type="caution">
    <text evidence="7">The sequence shown here is derived from an EMBL/GenBank/DDBJ whole genome shotgun (WGS) entry which is preliminary data.</text>
</comment>